<dbReference type="EMBL" id="UPXX01000032">
    <property type="protein sequence ID" value="VBB47822.1"/>
    <property type="molecule type" value="Genomic_DNA"/>
</dbReference>
<accession>A0A653AIB7</accession>
<dbReference type="GO" id="GO:0061522">
    <property type="term" value="F:1,4-dihydroxy-2-naphthoyl-CoA thioesterase activity"/>
    <property type="evidence" value="ECO:0007669"/>
    <property type="project" value="TreeGrafter"/>
</dbReference>
<sequence>MRRLNPDHVQTLAERVNTCPFFELMSMQLESFEAGASRLEIALKEKHLQPYGIVHGGVTAAIVDAAAFWAVYACVEEGVGLTTVDIKVNYLAPISAGKMIGRGRCIKAGRTICLADAAIETPEGLLIAHGTATMMVLSSMKLAGQETLPPKFIDE</sequence>
<dbReference type="Gene3D" id="3.10.129.10">
    <property type="entry name" value="Hotdog Thioesterase"/>
    <property type="match status" value="1"/>
</dbReference>
<reference evidence="4" key="1">
    <citation type="submission" date="2018-07" db="EMBL/GenBank/DDBJ databases">
        <authorList>
            <consortium name="Genoscope - CEA"/>
            <person name="William W."/>
        </authorList>
    </citation>
    <scope>NUCLEOTIDE SEQUENCE</scope>
    <source>
        <strain evidence="4">IK1</strain>
    </source>
</reference>
<gene>
    <name evidence="4" type="ORF">TRIP_B50617</name>
</gene>
<dbReference type="Pfam" id="PF03061">
    <property type="entry name" value="4HBT"/>
    <property type="match status" value="1"/>
</dbReference>
<feature type="domain" description="Thioesterase" evidence="3">
    <location>
        <begin position="51"/>
        <end position="127"/>
    </location>
</feature>
<evidence type="ECO:0000259" key="3">
    <source>
        <dbReference type="Pfam" id="PF03061"/>
    </source>
</evidence>
<dbReference type="PANTHER" id="PTHR43240">
    <property type="entry name" value="1,4-DIHYDROXY-2-NAPHTHOYL-COA THIOESTERASE 1"/>
    <property type="match status" value="1"/>
</dbReference>
<dbReference type="PANTHER" id="PTHR43240:SF5">
    <property type="entry name" value="1,4-DIHYDROXY-2-NAPHTHOYL-COA THIOESTERASE 1"/>
    <property type="match status" value="1"/>
</dbReference>
<dbReference type="NCBIfam" id="TIGR00369">
    <property type="entry name" value="unchar_dom_1"/>
    <property type="match status" value="1"/>
</dbReference>
<evidence type="ECO:0000313" key="4">
    <source>
        <dbReference type="EMBL" id="VBB47822.1"/>
    </source>
</evidence>
<protein>
    <recommendedName>
        <fullName evidence="3">Thioesterase domain-containing protein</fullName>
    </recommendedName>
</protein>
<evidence type="ECO:0000256" key="2">
    <source>
        <dbReference type="ARBA" id="ARBA00022801"/>
    </source>
</evidence>
<dbReference type="GO" id="GO:0005829">
    <property type="term" value="C:cytosol"/>
    <property type="evidence" value="ECO:0007669"/>
    <property type="project" value="TreeGrafter"/>
</dbReference>
<dbReference type="InterPro" id="IPR029069">
    <property type="entry name" value="HotDog_dom_sf"/>
</dbReference>
<keyword evidence="2" id="KW-0378">Hydrolase</keyword>
<proteinExistence type="inferred from homology"/>
<dbReference type="InterPro" id="IPR006683">
    <property type="entry name" value="Thioestr_dom"/>
</dbReference>
<organism evidence="4">
    <name type="scientific">Uncultured Desulfatiglans sp</name>
    <dbReference type="NCBI Taxonomy" id="1748965"/>
    <lineage>
        <taxon>Bacteria</taxon>
        <taxon>Pseudomonadati</taxon>
        <taxon>Thermodesulfobacteriota</taxon>
        <taxon>Desulfobacteria</taxon>
        <taxon>Desulfatiglandales</taxon>
        <taxon>Desulfatiglandaceae</taxon>
        <taxon>Desulfatiglans</taxon>
        <taxon>environmental samples</taxon>
    </lineage>
</organism>
<evidence type="ECO:0000256" key="1">
    <source>
        <dbReference type="ARBA" id="ARBA00008324"/>
    </source>
</evidence>
<dbReference type="AlphaFoldDB" id="A0A653AIB7"/>
<comment type="similarity">
    <text evidence="1">Belongs to the thioesterase PaaI family.</text>
</comment>
<dbReference type="InterPro" id="IPR003736">
    <property type="entry name" value="PAAI_dom"/>
</dbReference>
<dbReference type="SUPFAM" id="SSF54637">
    <property type="entry name" value="Thioesterase/thiol ester dehydrase-isomerase"/>
    <property type="match status" value="1"/>
</dbReference>
<dbReference type="CDD" id="cd03443">
    <property type="entry name" value="PaaI_thioesterase"/>
    <property type="match status" value="1"/>
</dbReference>
<name>A0A653AIB7_UNCDX</name>